<dbReference type="InterPro" id="IPR002037">
    <property type="entry name" value="Glyco_hydro_8"/>
</dbReference>
<dbReference type="PROSITE" id="PS51175">
    <property type="entry name" value="CBM6"/>
    <property type="match status" value="1"/>
</dbReference>
<evidence type="ECO:0000313" key="13">
    <source>
        <dbReference type="EMBL" id="UOB17462.1"/>
    </source>
</evidence>
<organism evidence="13 14">
    <name type="scientific">Abyssalbus ytuae</name>
    <dbReference type="NCBI Taxonomy" id="2926907"/>
    <lineage>
        <taxon>Bacteria</taxon>
        <taxon>Pseudomonadati</taxon>
        <taxon>Bacteroidota</taxon>
        <taxon>Flavobacteriia</taxon>
        <taxon>Flavobacteriales</taxon>
        <taxon>Flavobacteriaceae</taxon>
        <taxon>Abyssalbus</taxon>
    </lineage>
</organism>
<dbReference type="PRINTS" id="PR00735">
    <property type="entry name" value="GLHYDRLASE8"/>
</dbReference>
<dbReference type="InterPro" id="IPR006584">
    <property type="entry name" value="Cellulose-bd_IV"/>
</dbReference>
<dbReference type="InterPro" id="IPR012341">
    <property type="entry name" value="6hp_glycosidase-like_sf"/>
</dbReference>
<dbReference type="RefSeq" id="WP_255842926.1">
    <property type="nucleotide sequence ID" value="NZ_CP094358.1"/>
</dbReference>
<dbReference type="Proteomes" id="UP000831290">
    <property type="component" value="Chromosome"/>
</dbReference>
<feature type="signal peptide" evidence="10">
    <location>
        <begin position="1"/>
        <end position="27"/>
    </location>
</feature>
<accession>A0A9E6ZKM1</accession>
<keyword evidence="6 9" id="KW-0326">Glycosidase</keyword>
<evidence type="ECO:0000259" key="12">
    <source>
        <dbReference type="PROSITE" id="PS51175"/>
    </source>
</evidence>
<feature type="active site" description="Nucleophile" evidence="8">
    <location>
        <position position="158"/>
    </location>
</feature>
<dbReference type="Gene3D" id="1.50.10.10">
    <property type="match status" value="1"/>
</dbReference>
<dbReference type="SUPFAM" id="SSF49785">
    <property type="entry name" value="Galactose-binding domain-like"/>
    <property type="match status" value="2"/>
</dbReference>
<keyword evidence="3 10" id="KW-0732">Signal</keyword>
<dbReference type="Pfam" id="PF03422">
    <property type="entry name" value="CBM_6"/>
    <property type="match status" value="1"/>
</dbReference>
<evidence type="ECO:0000256" key="2">
    <source>
        <dbReference type="ARBA" id="ARBA00009209"/>
    </source>
</evidence>
<dbReference type="Pfam" id="PF00754">
    <property type="entry name" value="F5_F8_type_C"/>
    <property type="match status" value="1"/>
</dbReference>
<dbReference type="InterPro" id="IPR008979">
    <property type="entry name" value="Galactose-bd-like_sf"/>
</dbReference>
<evidence type="ECO:0000256" key="7">
    <source>
        <dbReference type="ARBA" id="ARBA00023326"/>
    </source>
</evidence>
<comment type="catalytic activity">
    <reaction evidence="1">
        <text>Endohydrolysis of (1-&gt;4)-beta-D-glucosidic linkages in cellulose, lichenin and cereal beta-D-glucans.</text>
        <dbReference type="EC" id="3.2.1.4"/>
    </reaction>
</comment>
<evidence type="ECO:0000256" key="3">
    <source>
        <dbReference type="ARBA" id="ARBA00022729"/>
    </source>
</evidence>
<dbReference type="PROSITE" id="PS00812">
    <property type="entry name" value="GLYCOSYL_HYDROL_F8"/>
    <property type="match status" value="1"/>
</dbReference>
<proteinExistence type="inferred from homology"/>
<dbReference type="EMBL" id="CP094358">
    <property type="protein sequence ID" value="UOB17462.1"/>
    <property type="molecule type" value="Genomic_DNA"/>
</dbReference>
<reference evidence="13" key="1">
    <citation type="submission" date="2022-03" db="EMBL/GenBank/DDBJ databases">
        <title>Description of Abyssus ytuae gen. nov., sp. nov., a novel member of the family Flavobacteriaceae isolated from the sediment of Mariana Trench.</title>
        <authorList>
            <person name="Zhang J."/>
            <person name="Xu X."/>
        </authorList>
    </citation>
    <scope>NUCLEOTIDE SEQUENCE</scope>
    <source>
        <strain evidence="13">MT3330</strain>
    </source>
</reference>
<dbReference type="GO" id="GO:0030245">
    <property type="term" value="P:cellulose catabolic process"/>
    <property type="evidence" value="ECO:0007669"/>
    <property type="project" value="UniProtKB-KW"/>
</dbReference>
<dbReference type="InterPro" id="IPR005084">
    <property type="entry name" value="CBM6"/>
</dbReference>
<dbReference type="Pfam" id="PF01270">
    <property type="entry name" value="Glyco_hydro_8"/>
    <property type="match status" value="1"/>
</dbReference>
<dbReference type="InterPro" id="IPR019834">
    <property type="entry name" value="Glyco_hydro_8_CS"/>
</dbReference>
<sequence>MNKFYIATCCKQVLFTVFVCVSGFFYAQNKPFPQQLNFQGCIKPSNVSQSQMNTAIQNLYDSYKNSYLRQAPDASDQYYMLAQGNPPSSSDATVSEQHGYAMITMALMAGHDPDAKLYFDGMYKLYNRFRSNLNNNFMSWKITSNGSTLQGGQSAATDGDMDIAYSLLLAHDQWGGGPSGMSVTYLDEAKRIINALHGTNGEISNTTYRTLLGDWSSNQWATRSSDWMIDHMRAFKNATGDSFWENAENEVYNCIADLTGTGKPGANTGLVPDFATNDPAVPDSSGGGTGESYADKYYWNGCRYPWRIAMGYQHYGSVQAKNAITKLLDWATGSPTNGNPGNFNGGYNLDGTTIGNDTGELAFVGPITLAATVDSQYQSFLNTGWSQLVNLSGSDAYNDAIGLLSMLSISGNWWIPGADNNPDPDPDPAGEDITDLGGTVTSEYTDYPPDEGFTNLIDNDVTTKYLTFNASGWIQYEVPDAYIVTGYTISSANDVPDRDPYNWTFLGSNDGTNWTTLDTRSGEDFPDRYQTRAFEFNNSQPFSYYRFNLTNNSGNILQLSEIEIFGELYSGNDGFSTRIEAEDYTYMSGIEVEDCSEGGLNIGYIDAGDWMVWEVNLPVSGTYTVEYRVASESGGGTIQLEKAGGTPVYGTITVPATGDWQNWTTISHSVTLEAGAQEIAIAVPVGGYNINWLQITSQSNMTSKIIQDKLSSEISVYPLMVNDIIYIEGLAVEASVKIVDLEGRILLEKKTIPEDGILNISSIDSGIKILIIHYQGIKKTIKFIKK</sequence>
<keyword evidence="4 9" id="KW-0378">Hydrolase</keyword>
<evidence type="ECO:0000313" key="14">
    <source>
        <dbReference type="Proteomes" id="UP000831290"/>
    </source>
</evidence>
<dbReference type="NCBIfam" id="TIGR04183">
    <property type="entry name" value="Por_Secre_tail"/>
    <property type="match status" value="1"/>
</dbReference>
<dbReference type="InterPro" id="IPR000421">
    <property type="entry name" value="FA58C"/>
</dbReference>
<evidence type="ECO:0000256" key="10">
    <source>
        <dbReference type="SAM" id="SignalP"/>
    </source>
</evidence>
<evidence type="ECO:0000256" key="9">
    <source>
        <dbReference type="RuleBase" id="RU361167"/>
    </source>
</evidence>
<keyword evidence="7 9" id="KW-0119">Carbohydrate metabolism</keyword>
<name>A0A9E6ZKM1_9FLAO</name>
<feature type="domain" description="F5/8 type C" evidence="11">
    <location>
        <begin position="421"/>
        <end position="567"/>
    </location>
</feature>
<dbReference type="InterPro" id="IPR026444">
    <property type="entry name" value="Secre_tail"/>
</dbReference>
<dbReference type="AlphaFoldDB" id="A0A9E6ZKM1"/>
<evidence type="ECO:0000256" key="1">
    <source>
        <dbReference type="ARBA" id="ARBA00000966"/>
    </source>
</evidence>
<dbReference type="SMART" id="SM00606">
    <property type="entry name" value="CBD_IV"/>
    <property type="match status" value="1"/>
</dbReference>
<dbReference type="CDD" id="cd04080">
    <property type="entry name" value="CBM6_cellulase-like"/>
    <property type="match status" value="1"/>
</dbReference>
<evidence type="ECO:0000256" key="6">
    <source>
        <dbReference type="ARBA" id="ARBA00023295"/>
    </source>
</evidence>
<dbReference type="SUPFAM" id="SSF48208">
    <property type="entry name" value="Six-hairpin glycosidases"/>
    <property type="match status" value="1"/>
</dbReference>
<evidence type="ECO:0000256" key="8">
    <source>
        <dbReference type="PROSITE-ProRule" id="PRU10058"/>
    </source>
</evidence>
<dbReference type="PROSITE" id="PS50022">
    <property type="entry name" value="FA58C_3"/>
    <property type="match status" value="1"/>
</dbReference>
<dbReference type="Gene3D" id="2.60.120.260">
    <property type="entry name" value="Galactose-binding domain-like"/>
    <property type="match status" value="2"/>
</dbReference>
<protein>
    <recommendedName>
        <fullName evidence="9">Glucanase</fullName>
        <ecNumber evidence="9">3.2.1.-</ecNumber>
    </recommendedName>
</protein>
<comment type="similarity">
    <text evidence="2 9">Belongs to the glycosyl hydrolase 8 (cellulase D) family.</text>
</comment>
<dbReference type="GO" id="GO:0030246">
    <property type="term" value="F:carbohydrate binding"/>
    <property type="evidence" value="ECO:0007669"/>
    <property type="project" value="InterPro"/>
</dbReference>
<evidence type="ECO:0000256" key="5">
    <source>
        <dbReference type="ARBA" id="ARBA00023001"/>
    </source>
</evidence>
<feature type="domain" description="CBM6" evidence="12">
    <location>
        <begin position="577"/>
        <end position="696"/>
    </location>
</feature>
<gene>
    <name evidence="13" type="ORF">MQE35_17215</name>
</gene>
<evidence type="ECO:0000256" key="4">
    <source>
        <dbReference type="ARBA" id="ARBA00022801"/>
    </source>
</evidence>
<keyword evidence="7 9" id="KW-0624">Polysaccharide degradation</keyword>
<keyword evidence="5" id="KW-0136">Cellulose degradation</keyword>
<dbReference type="KEGG" id="fbm:MQE35_17215"/>
<dbReference type="EC" id="3.2.1.-" evidence="9"/>
<dbReference type="GO" id="GO:0008810">
    <property type="term" value="F:cellulase activity"/>
    <property type="evidence" value="ECO:0007669"/>
    <property type="project" value="UniProtKB-EC"/>
</dbReference>
<evidence type="ECO:0000259" key="11">
    <source>
        <dbReference type="PROSITE" id="PS50022"/>
    </source>
</evidence>
<feature type="chain" id="PRO_5038870686" description="Glucanase" evidence="10">
    <location>
        <begin position="28"/>
        <end position="786"/>
    </location>
</feature>
<keyword evidence="14" id="KW-1185">Reference proteome</keyword>
<dbReference type="InterPro" id="IPR008928">
    <property type="entry name" value="6-hairpin_glycosidase_sf"/>
</dbReference>